<dbReference type="Pfam" id="PF00892">
    <property type="entry name" value="EamA"/>
    <property type="match status" value="1"/>
</dbReference>
<evidence type="ECO:0000256" key="5">
    <source>
        <dbReference type="ARBA" id="ARBA00023136"/>
    </source>
</evidence>
<evidence type="ECO:0000313" key="9">
    <source>
        <dbReference type="Proteomes" id="UP001218071"/>
    </source>
</evidence>
<evidence type="ECO:0000256" key="6">
    <source>
        <dbReference type="SAM" id="Phobius"/>
    </source>
</evidence>
<evidence type="ECO:0000256" key="4">
    <source>
        <dbReference type="ARBA" id="ARBA00022989"/>
    </source>
</evidence>
<evidence type="ECO:0000256" key="1">
    <source>
        <dbReference type="ARBA" id="ARBA00004141"/>
    </source>
</evidence>
<organism evidence="8 9">
    <name type="scientific">Corynebacterium jeddahense</name>
    <dbReference type="NCBI Taxonomy" id="1414719"/>
    <lineage>
        <taxon>Bacteria</taxon>
        <taxon>Bacillati</taxon>
        <taxon>Actinomycetota</taxon>
        <taxon>Actinomycetes</taxon>
        <taxon>Mycobacteriales</taxon>
        <taxon>Corynebacteriaceae</taxon>
        <taxon>Corynebacterium</taxon>
    </lineage>
</organism>
<sequence>MIPMTLRAPAPVEPAPDRVAVLCILGSCLFLQLGAALATQLFPHAGTWATSSLRVLIAGVILLAVSRPAMWRWTPEQWGCALVLGVSLGAMNGFFYAGISRIPLGAAVTIEFLGPLLLAAALSRSVRDGISVLLALTGMVLLGVDSYSGELLDRVGVALTLVAGAFWALYILANKRTGALIPGQGGLAVALTVGGLATLPFGFRGVLVIATDPHLMLVAVGTSVMASLIPATLELIAMRRLRPQVFSILISFEPAFAALIGWIVLHQDPSALKLAAIALVISASVNQTLAGRRLRKTMPPAV</sequence>
<dbReference type="InterPro" id="IPR000620">
    <property type="entry name" value="EamA_dom"/>
</dbReference>
<feature type="transmembrane region" description="Helical" evidence="6">
    <location>
        <begin position="271"/>
        <end position="289"/>
    </location>
</feature>
<reference evidence="8 9" key="1">
    <citation type="submission" date="2020-10" db="EMBL/GenBank/DDBJ databases">
        <title>Complete genome sequence of Corynebacterium jeddahense DSM 45997, type strain of Corynebacterium jeddahense.</title>
        <authorList>
            <person name="Busche T."/>
            <person name="Kalinowski J."/>
            <person name="Ruckert C."/>
        </authorList>
    </citation>
    <scope>NUCLEOTIDE SEQUENCE [LARGE SCALE GENOMIC DNA]</scope>
    <source>
        <strain evidence="8 9">DSM 45997</strain>
    </source>
</reference>
<feature type="transmembrane region" description="Helical" evidence="6">
    <location>
        <begin position="185"/>
        <end position="203"/>
    </location>
</feature>
<dbReference type="InterPro" id="IPR037185">
    <property type="entry name" value="EmrE-like"/>
</dbReference>
<evidence type="ECO:0000313" key="8">
    <source>
        <dbReference type="EMBL" id="WCZ38098.1"/>
    </source>
</evidence>
<comment type="subcellular location">
    <subcellularLocation>
        <location evidence="1">Membrane</location>
        <topology evidence="1">Multi-pass membrane protein</topology>
    </subcellularLocation>
</comment>
<accession>A0ABY7UIN4</accession>
<dbReference type="PANTHER" id="PTHR32322:SF2">
    <property type="entry name" value="EAMA DOMAIN-CONTAINING PROTEIN"/>
    <property type="match status" value="1"/>
</dbReference>
<keyword evidence="3 6" id="KW-0812">Transmembrane</keyword>
<evidence type="ECO:0000256" key="3">
    <source>
        <dbReference type="ARBA" id="ARBA00022692"/>
    </source>
</evidence>
<keyword evidence="4 6" id="KW-1133">Transmembrane helix</keyword>
<evidence type="ECO:0000259" key="7">
    <source>
        <dbReference type="Pfam" id="PF00892"/>
    </source>
</evidence>
<gene>
    <name evidence="8" type="primary">rhtA1</name>
    <name evidence="8" type="ORF">CJEDD_02375</name>
</gene>
<dbReference type="PANTHER" id="PTHR32322">
    <property type="entry name" value="INNER MEMBRANE TRANSPORTER"/>
    <property type="match status" value="1"/>
</dbReference>
<keyword evidence="5 6" id="KW-0472">Membrane</keyword>
<feature type="transmembrane region" description="Helical" evidence="6">
    <location>
        <begin position="78"/>
        <end position="96"/>
    </location>
</feature>
<name>A0ABY7UIN4_9CORY</name>
<evidence type="ECO:0000256" key="2">
    <source>
        <dbReference type="ARBA" id="ARBA00007362"/>
    </source>
</evidence>
<feature type="transmembrane region" description="Helical" evidence="6">
    <location>
        <begin position="102"/>
        <end position="122"/>
    </location>
</feature>
<dbReference type="InterPro" id="IPR050638">
    <property type="entry name" value="AA-Vitamin_Transporters"/>
</dbReference>
<dbReference type="EMBL" id="CP063194">
    <property type="protein sequence ID" value="WCZ38098.1"/>
    <property type="molecule type" value="Genomic_DNA"/>
</dbReference>
<comment type="similarity">
    <text evidence="2">Belongs to the EamA transporter family.</text>
</comment>
<dbReference type="Proteomes" id="UP001218071">
    <property type="component" value="Chromosome"/>
</dbReference>
<dbReference type="SUPFAM" id="SSF103481">
    <property type="entry name" value="Multidrug resistance efflux transporter EmrE"/>
    <property type="match status" value="2"/>
</dbReference>
<feature type="transmembrane region" description="Helical" evidence="6">
    <location>
        <begin position="215"/>
        <end position="233"/>
    </location>
</feature>
<feature type="transmembrane region" description="Helical" evidence="6">
    <location>
        <begin position="48"/>
        <end position="66"/>
    </location>
</feature>
<proteinExistence type="inferred from homology"/>
<protein>
    <submittedName>
        <fullName evidence="8">Threonine/homoserine exporter RhtA</fullName>
    </submittedName>
</protein>
<keyword evidence="9" id="KW-1185">Reference proteome</keyword>
<feature type="transmembrane region" description="Helical" evidence="6">
    <location>
        <begin position="129"/>
        <end position="149"/>
    </location>
</feature>
<feature type="transmembrane region" description="Helical" evidence="6">
    <location>
        <begin position="245"/>
        <end position="265"/>
    </location>
</feature>
<feature type="transmembrane region" description="Helical" evidence="6">
    <location>
        <begin position="155"/>
        <end position="173"/>
    </location>
</feature>
<feature type="domain" description="EamA" evidence="7">
    <location>
        <begin position="156"/>
        <end position="283"/>
    </location>
</feature>